<evidence type="ECO:0000256" key="2">
    <source>
        <dbReference type="ARBA" id="ARBA00022679"/>
    </source>
</evidence>
<dbReference type="SUPFAM" id="SSF53335">
    <property type="entry name" value="S-adenosyl-L-methionine-dependent methyltransferases"/>
    <property type="match status" value="1"/>
</dbReference>
<dbReference type="PROSITE" id="PS51687">
    <property type="entry name" value="SAM_MT_RNA_M5U"/>
    <property type="match status" value="1"/>
</dbReference>
<gene>
    <name evidence="7" type="ORF">HNR65_002810</name>
</gene>
<dbReference type="EMBL" id="JACDUS010000009">
    <property type="protein sequence ID" value="MBA2882463.1"/>
    <property type="molecule type" value="Genomic_DNA"/>
</dbReference>
<comment type="similarity">
    <text evidence="4">Belongs to the class I-like SAM-binding methyltransferase superfamily. RNA M5U methyltransferase family.</text>
</comment>
<dbReference type="CDD" id="cd02440">
    <property type="entry name" value="AdoMet_MTases"/>
    <property type="match status" value="1"/>
</dbReference>
<dbReference type="Pfam" id="PF01938">
    <property type="entry name" value="TRAM"/>
    <property type="match status" value="1"/>
</dbReference>
<dbReference type="InterPro" id="IPR012340">
    <property type="entry name" value="NA-bd_OB-fold"/>
</dbReference>
<feature type="active site" description="Nucleophile" evidence="4">
    <location>
        <position position="420"/>
    </location>
</feature>
<dbReference type="AlphaFoldDB" id="A0A7W0CB19"/>
<feature type="domain" description="TRAM" evidence="6">
    <location>
        <begin position="2"/>
        <end position="60"/>
    </location>
</feature>
<evidence type="ECO:0000256" key="1">
    <source>
        <dbReference type="ARBA" id="ARBA00022603"/>
    </source>
</evidence>
<dbReference type="NCBIfam" id="TIGR00479">
    <property type="entry name" value="rumA"/>
    <property type="match status" value="1"/>
</dbReference>
<feature type="binding site" evidence="4">
    <location>
        <position position="393"/>
    </location>
    <ligand>
        <name>S-adenosyl-L-methionine</name>
        <dbReference type="ChEBI" id="CHEBI:59789"/>
    </ligand>
</feature>
<dbReference type="FunFam" id="2.40.50.140:FF:000097">
    <property type="entry name" value="23S rRNA (uracil(1939)-C(5))-methyltransferase RlmD"/>
    <property type="match status" value="1"/>
</dbReference>
<dbReference type="PROSITE" id="PS01231">
    <property type="entry name" value="TRMA_2"/>
    <property type="match status" value="1"/>
</dbReference>
<dbReference type="Gene3D" id="2.40.50.1070">
    <property type="match status" value="1"/>
</dbReference>
<evidence type="ECO:0000313" key="8">
    <source>
        <dbReference type="Proteomes" id="UP000525298"/>
    </source>
</evidence>
<dbReference type="PROSITE" id="PS01230">
    <property type="entry name" value="TRMA_1"/>
    <property type="match status" value="1"/>
</dbReference>
<dbReference type="Gene3D" id="3.40.50.150">
    <property type="entry name" value="Vaccinia Virus protein VP39"/>
    <property type="match status" value="1"/>
</dbReference>
<feature type="binding site" evidence="4">
    <location>
        <position position="298"/>
    </location>
    <ligand>
        <name>S-adenosyl-L-methionine</name>
        <dbReference type="ChEBI" id="CHEBI:59789"/>
    </ligand>
</feature>
<feature type="binding site" evidence="4">
    <location>
        <position position="348"/>
    </location>
    <ligand>
        <name>S-adenosyl-L-methionine</name>
        <dbReference type="ChEBI" id="CHEBI:59789"/>
    </ligand>
</feature>
<dbReference type="PROSITE" id="PS50926">
    <property type="entry name" value="TRAM"/>
    <property type="match status" value="1"/>
</dbReference>
<dbReference type="InterPro" id="IPR029063">
    <property type="entry name" value="SAM-dependent_MTases_sf"/>
</dbReference>
<keyword evidence="2 4" id="KW-0808">Transferase</keyword>
<sequence>MTVKKKQEIELDVTGIAFGGRGIAKIDGYTVFVDQSVPGDRVLARIVKKKKSYAEARTLQIIEPSADRIEPPCRYAGWCGGCKWQFLQYGRQLEYKRRHVREAVEHIGQISGVPVHPVLPADKIFGYRNKMEFSCSDRRWLLPEELGRTDIPKDFALGLHVPGTFDKILDIDACLLQPEKGNRILNDVRDRIRASGLAPYGLRTHEGFWRFVMLRHSVAEDRWLVNLVTAAEDRGALAAVAGYLMEAHDDIAGVVNNVTAKKAAVAAGEYEVPVSGRAFVQEQLGEFVFEVSANSFFQTNTAQAEKLYDTVRRYAQLSGSESVVDLYTGTGTIPIWLSADAGRITGLEIVESAVADAGKNCEKNQITNCRFVAGDIRQSISQIEHRPDVMIIDPPRAGMHKDVVKSVLDMAPEKMVYVSCNPATLARDLSLMAETYHVAEIQPVDMFPHTFHIEAVARLVRK</sequence>
<dbReference type="PANTHER" id="PTHR11061">
    <property type="entry name" value="RNA M5U METHYLTRANSFERASE"/>
    <property type="match status" value="1"/>
</dbReference>
<evidence type="ECO:0000313" key="7">
    <source>
        <dbReference type="EMBL" id="MBA2882463.1"/>
    </source>
</evidence>
<feature type="active site" evidence="5">
    <location>
        <position position="420"/>
    </location>
</feature>
<feature type="binding site" evidence="4">
    <location>
        <position position="327"/>
    </location>
    <ligand>
        <name>S-adenosyl-L-methionine</name>
        <dbReference type="ChEBI" id="CHEBI:59789"/>
    </ligand>
</feature>
<dbReference type="SUPFAM" id="SSF50249">
    <property type="entry name" value="Nucleic acid-binding proteins"/>
    <property type="match status" value="1"/>
</dbReference>
<evidence type="ECO:0000259" key="6">
    <source>
        <dbReference type="PROSITE" id="PS50926"/>
    </source>
</evidence>
<dbReference type="InterPro" id="IPR030390">
    <property type="entry name" value="MeTrfase_TrmA_AS"/>
</dbReference>
<protein>
    <submittedName>
        <fullName evidence="7">23S rRNA (Uracil1939-C5)-methyltransferase</fullName>
        <ecNumber evidence="7">2.1.1.190</ecNumber>
    </submittedName>
</protein>
<dbReference type="InterPro" id="IPR010280">
    <property type="entry name" value="U5_MeTrfase_fam"/>
</dbReference>
<dbReference type="PANTHER" id="PTHR11061:SF30">
    <property type="entry name" value="TRNA (URACIL(54)-C(5))-METHYLTRANSFERASE"/>
    <property type="match status" value="1"/>
</dbReference>
<dbReference type="Pfam" id="PF05958">
    <property type="entry name" value="tRNA_U5-meth_tr"/>
    <property type="match status" value="1"/>
</dbReference>
<dbReference type="Gene3D" id="2.40.50.140">
    <property type="entry name" value="Nucleic acid-binding proteins"/>
    <property type="match status" value="1"/>
</dbReference>
<reference evidence="7 8" key="1">
    <citation type="submission" date="2020-07" db="EMBL/GenBank/DDBJ databases">
        <title>Genomic Encyclopedia of Type Strains, Phase IV (KMG-IV): sequencing the most valuable type-strain genomes for metagenomic binning, comparative biology and taxonomic classification.</title>
        <authorList>
            <person name="Goeker M."/>
        </authorList>
    </citation>
    <scope>NUCLEOTIDE SEQUENCE [LARGE SCALE GENOMIC DNA]</scope>
    <source>
        <strain evidence="7 8">DSM 17721</strain>
    </source>
</reference>
<dbReference type="GO" id="GO:0070041">
    <property type="term" value="F:rRNA (uridine-C5-)-methyltransferase activity"/>
    <property type="evidence" value="ECO:0007669"/>
    <property type="project" value="UniProtKB-ARBA"/>
</dbReference>
<organism evidence="7 8">
    <name type="scientific">Desulfosalsimonas propionicica</name>
    <dbReference type="NCBI Taxonomy" id="332175"/>
    <lineage>
        <taxon>Bacteria</taxon>
        <taxon>Pseudomonadati</taxon>
        <taxon>Thermodesulfobacteriota</taxon>
        <taxon>Desulfobacteria</taxon>
        <taxon>Desulfobacterales</taxon>
        <taxon>Desulfosalsimonadaceae</taxon>
        <taxon>Desulfosalsimonas</taxon>
    </lineage>
</organism>
<dbReference type="EC" id="2.1.1.190" evidence="7"/>
<keyword evidence="1 4" id="KW-0489">Methyltransferase</keyword>
<dbReference type="RefSeq" id="WP_181552092.1">
    <property type="nucleotide sequence ID" value="NZ_JACDUS010000009.1"/>
</dbReference>
<evidence type="ECO:0000256" key="3">
    <source>
        <dbReference type="ARBA" id="ARBA00022691"/>
    </source>
</evidence>
<accession>A0A7W0CB19</accession>
<dbReference type="InterPro" id="IPR002792">
    <property type="entry name" value="TRAM_dom"/>
</dbReference>
<dbReference type="Proteomes" id="UP000525298">
    <property type="component" value="Unassembled WGS sequence"/>
</dbReference>
<keyword evidence="3 4" id="KW-0949">S-adenosyl-L-methionine</keyword>
<proteinExistence type="inferred from homology"/>
<dbReference type="InterPro" id="IPR030391">
    <property type="entry name" value="MeTrfase_TrmA_CS"/>
</dbReference>
<evidence type="ECO:0000256" key="4">
    <source>
        <dbReference type="PROSITE-ProRule" id="PRU01024"/>
    </source>
</evidence>
<comment type="caution">
    <text evidence="7">The sequence shown here is derived from an EMBL/GenBank/DDBJ whole genome shotgun (WGS) entry which is preliminary data.</text>
</comment>
<evidence type="ECO:0000256" key="5">
    <source>
        <dbReference type="PROSITE-ProRule" id="PRU10015"/>
    </source>
</evidence>
<dbReference type="FunFam" id="3.40.50.150:FF:000009">
    <property type="entry name" value="23S rRNA (Uracil(1939)-C(5))-methyltransferase RlmD"/>
    <property type="match status" value="1"/>
</dbReference>
<keyword evidence="8" id="KW-1185">Reference proteome</keyword>
<name>A0A7W0CB19_9BACT</name>